<organism evidence="1">
    <name type="scientific">viral metagenome</name>
    <dbReference type="NCBI Taxonomy" id="1070528"/>
    <lineage>
        <taxon>unclassified sequences</taxon>
        <taxon>metagenomes</taxon>
        <taxon>organismal metagenomes</taxon>
    </lineage>
</organism>
<accession>A0A6C0DCC4</accession>
<evidence type="ECO:0000313" key="1">
    <source>
        <dbReference type="EMBL" id="QHT14031.1"/>
    </source>
</evidence>
<name>A0A6C0DCC4_9ZZZZ</name>
<dbReference type="AlphaFoldDB" id="A0A6C0DCC4"/>
<sequence>MIGYGRHSTTERVLVNNEELITRSWLEIQSAPDSKDQVSIYAAKNTL</sequence>
<protein>
    <submittedName>
        <fullName evidence="1">Uncharacterized protein</fullName>
    </submittedName>
</protein>
<reference evidence="1" key="1">
    <citation type="journal article" date="2020" name="Nature">
        <title>Giant virus diversity and host interactions through global metagenomics.</title>
        <authorList>
            <person name="Schulz F."/>
            <person name="Roux S."/>
            <person name="Paez-Espino D."/>
            <person name="Jungbluth S."/>
            <person name="Walsh D.A."/>
            <person name="Denef V.J."/>
            <person name="McMahon K.D."/>
            <person name="Konstantinidis K.T."/>
            <person name="Eloe-Fadrosh E.A."/>
            <person name="Kyrpides N.C."/>
            <person name="Woyke T."/>
        </authorList>
    </citation>
    <scope>NUCLEOTIDE SEQUENCE</scope>
    <source>
        <strain evidence="1">GVMAG-M-3300023174-134</strain>
    </source>
</reference>
<proteinExistence type="predicted"/>
<dbReference type="EMBL" id="MN739578">
    <property type="protein sequence ID" value="QHT14031.1"/>
    <property type="molecule type" value="Genomic_DNA"/>
</dbReference>